<dbReference type="Proteomes" id="UP001190700">
    <property type="component" value="Unassembled WGS sequence"/>
</dbReference>
<name>A0AAE0G3C4_9CHLO</name>
<feature type="compositionally biased region" description="Low complexity" evidence="1">
    <location>
        <begin position="766"/>
        <end position="784"/>
    </location>
</feature>
<reference evidence="2 3" key="1">
    <citation type="journal article" date="2015" name="Genome Biol. Evol.">
        <title>Comparative Genomics of a Bacterivorous Green Alga Reveals Evolutionary Causalities and Consequences of Phago-Mixotrophic Mode of Nutrition.</title>
        <authorList>
            <person name="Burns J.A."/>
            <person name="Paasch A."/>
            <person name="Narechania A."/>
            <person name="Kim E."/>
        </authorList>
    </citation>
    <scope>NUCLEOTIDE SEQUENCE [LARGE SCALE GENOMIC DNA]</scope>
    <source>
        <strain evidence="2 3">PLY_AMNH</strain>
    </source>
</reference>
<sequence length="784" mass="84961">MGVAGGPFLITAPSDTAVIPPPDAKTTRTSVRTYLFLRACLEAPPPPPRPAYLKVLLVCAAANVASVKLPRSSVVSGSHAPRLKGSEAGGTYRQNKGIPVQVYCPSGSSIKLPKFQDQSPGKVATRMLMNGSTTASVAIGGMDPPLAAAALGSGVLSVTKIGKILVHTKVEFAYQVLKRLPPSLQGDVLRELPLNTAGAIVSQVPVKDQEPLLLGLGFSTAVATNIAYAAASFIKCRNLMRQEEFKPWRCTHAVLDLDPVVGARLLAASSCSRSSVVLNNASSLNLKNAADRMEVLGQMASDINVLATNYKKADIILARLLNELKNVESQPQLVICLRNCMLHLLAGYGLRMTFTRINQDEPEEETSPAPQERAEKPVDQEDKSGPEVLPAEPSESELGEAEEREDRTEEAQEQAAEDSLDILCSTEDIRWGTMASPQPDGAEVGLVTQINARLLAQNQEEAVQHGDLYFKGAMMTIPVFSHTGSRENLGCLSYVIKRRAHKYLLGGFPVPKQNYVPKAIKSMHVLAAGISLAHENISRALEANPVEMDSKEVKDTGRVEAMRMMTQIKTMKAAMIKKIGKNPKIMTQQLQEIKNYTKPPDIVIRVLTALFILLSTEGFEAHLGSALKKFPADPKKLWAFTKSHIQLSQRHPNNFLRRLKEASKEHGHGKKDAQQCQRIMDAALTLLDPVERSECERASKVSSLLLDWIQIAIKELQLDGKLAETDSSTMDLSAVSAKKSGSRRSSIRRSSTYGGGEKRGAQPHFAAVGSAAAATTASNSSQQH</sequence>
<dbReference type="EMBL" id="LGRX02010330">
    <property type="protein sequence ID" value="KAK3270548.1"/>
    <property type="molecule type" value="Genomic_DNA"/>
</dbReference>
<evidence type="ECO:0000313" key="3">
    <source>
        <dbReference type="Proteomes" id="UP001190700"/>
    </source>
</evidence>
<proteinExistence type="predicted"/>
<evidence type="ECO:0000256" key="1">
    <source>
        <dbReference type="SAM" id="MobiDB-lite"/>
    </source>
</evidence>
<protein>
    <submittedName>
        <fullName evidence="2">Uncharacterized protein</fullName>
    </submittedName>
</protein>
<keyword evidence="3" id="KW-1185">Reference proteome</keyword>
<organism evidence="2 3">
    <name type="scientific">Cymbomonas tetramitiformis</name>
    <dbReference type="NCBI Taxonomy" id="36881"/>
    <lineage>
        <taxon>Eukaryota</taxon>
        <taxon>Viridiplantae</taxon>
        <taxon>Chlorophyta</taxon>
        <taxon>Pyramimonadophyceae</taxon>
        <taxon>Pyramimonadales</taxon>
        <taxon>Pyramimonadaceae</taxon>
        <taxon>Cymbomonas</taxon>
    </lineage>
</organism>
<dbReference type="Gene3D" id="1.20.920.60">
    <property type="match status" value="1"/>
</dbReference>
<feature type="compositionally biased region" description="Acidic residues" evidence="1">
    <location>
        <begin position="394"/>
        <end position="403"/>
    </location>
</feature>
<feature type="compositionally biased region" description="Basic and acidic residues" evidence="1">
    <location>
        <begin position="372"/>
        <end position="385"/>
    </location>
</feature>
<feature type="region of interest" description="Disordered" evidence="1">
    <location>
        <begin position="729"/>
        <end position="784"/>
    </location>
</feature>
<accession>A0AAE0G3C4</accession>
<feature type="region of interest" description="Disordered" evidence="1">
    <location>
        <begin position="359"/>
        <end position="419"/>
    </location>
</feature>
<dbReference type="AlphaFoldDB" id="A0AAE0G3C4"/>
<evidence type="ECO:0000313" key="2">
    <source>
        <dbReference type="EMBL" id="KAK3270548.1"/>
    </source>
</evidence>
<gene>
    <name evidence="2" type="ORF">CYMTET_21059</name>
</gene>
<comment type="caution">
    <text evidence="2">The sequence shown here is derived from an EMBL/GenBank/DDBJ whole genome shotgun (WGS) entry which is preliminary data.</text>
</comment>